<gene>
    <name evidence="1" type="ORF">GCM10009750_35060</name>
</gene>
<dbReference type="EMBL" id="BAAANK010000012">
    <property type="protein sequence ID" value="GAA1845750.1"/>
    <property type="molecule type" value="Genomic_DNA"/>
</dbReference>
<organism evidence="1 2">
    <name type="scientific">Agromyces salentinus</name>
    <dbReference type="NCBI Taxonomy" id="269421"/>
    <lineage>
        <taxon>Bacteria</taxon>
        <taxon>Bacillati</taxon>
        <taxon>Actinomycetota</taxon>
        <taxon>Actinomycetes</taxon>
        <taxon>Micrococcales</taxon>
        <taxon>Microbacteriaceae</taxon>
        <taxon>Agromyces</taxon>
    </lineage>
</organism>
<evidence type="ECO:0000313" key="2">
    <source>
        <dbReference type="Proteomes" id="UP001501746"/>
    </source>
</evidence>
<proteinExistence type="predicted"/>
<dbReference type="Proteomes" id="UP001501746">
    <property type="component" value="Unassembled WGS sequence"/>
</dbReference>
<accession>A0ABN2MZG0</accession>
<sequence length="161" mass="17451">MEVIWASVIAVLGTLSGAALAFALQSQLSKRQLAAARRDRQREEYITAAADLLTTVTALMQAEYNRAKKRIEGVAGDAREQARQDAYDRRTAARIALYRLQLVGNPAEYRSTGDEGGKLIDLCRQISAGTATVTDVESRRQAARAALDTLIGSANARVSQL</sequence>
<protein>
    <submittedName>
        <fullName evidence="1">Uncharacterized protein</fullName>
    </submittedName>
</protein>
<evidence type="ECO:0000313" key="1">
    <source>
        <dbReference type="EMBL" id="GAA1845750.1"/>
    </source>
</evidence>
<dbReference type="RefSeq" id="WP_157428431.1">
    <property type="nucleotide sequence ID" value="NZ_BAAANK010000012.1"/>
</dbReference>
<reference evidence="1 2" key="1">
    <citation type="journal article" date="2019" name="Int. J. Syst. Evol. Microbiol.">
        <title>The Global Catalogue of Microorganisms (GCM) 10K type strain sequencing project: providing services to taxonomists for standard genome sequencing and annotation.</title>
        <authorList>
            <consortium name="The Broad Institute Genomics Platform"/>
            <consortium name="The Broad Institute Genome Sequencing Center for Infectious Disease"/>
            <person name="Wu L."/>
            <person name="Ma J."/>
        </authorList>
    </citation>
    <scope>NUCLEOTIDE SEQUENCE [LARGE SCALE GENOMIC DNA]</scope>
    <source>
        <strain evidence="1 2">JCM 14323</strain>
    </source>
</reference>
<keyword evidence="2" id="KW-1185">Reference proteome</keyword>
<comment type="caution">
    <text evidence="1">The sequence shown here is derived from an EMBL/GenBank/DDBJ whole genome shotgun (WGS) entry which is preliminary data.</text>
</comment>
<name>A0ABN2MZG0_9MICO</name>